<name>A0A2W4R9C3_9GAMM</name>
<reference evidence="2 3" key="1">
    <citation type="journal article" date="2018" name="Aquat. Microb. Ecol.">
        <title>Gammaproteobacterial methanotrophs dominate.</title>
        <authorList>
            <person name="Rissanen A.J."/>
            <person name="Saarenheimo J."/>
            <person name="Tiirola M."/>
            <person name="Peura S."/>
            <person name="Aalto S.L."/>
            <person name="Karvinen A."/>
            <person name="Nykanen H."/>
        </authorList>
    </citation>
    <scope>NUCLEOTIDE SEQUENCE [LARGE SCALE GENOMIC DNA]</scope>
    <source>
        <strain evidence="2">AMbin10</strain>
    </source>
</reference>
<keyword evidence="1" id="KW-1133">Transmembrane helix</keyword>
<organism evidence="2 3">
    <name type="scientific">Candidatus Methylumidiphilus alinenensis</name>
    <dbReference type="NCBI Taxonomy" id="2202197"/>
    <lineage>
        <taxon>Bacteria</taxon>
        <taxon>Pseudomonadati</taxon>
        <taxon>Pseudomonadota</taxon>
        <taxon>Gammaproteobacteria</taxon>
        <taxon>Methylococcales</taxon>
        <taxon>Candidatus Methylumidiphilus</taxon>
    </lineage>
</organism>
<feature type="transmembrane region" description="Helical" evidence="1">
    <location>
        <begin position="99"/>
        <end position="122"/>
    </location>
</feature>
<dbReference type="AlphaFoldDB" id="A0A2W4R9C3"/>
<gene>
    <name evidence="2" type="ORF">DM484_10670</name>
</gene>
<evidence type="ECO:0000313" key="3">
    <source>
        <dbReference type="Proteomes" id="UP000249396"/>
    </source>
</evidence>
<evidence type="ECO:0000256" key="1">
    <source>
        <dbReference type="SAM" id="Phobius"/>
    </source>
</evidence>
<feature type="transmembrane region" description="Helical" evidence="1">
    <location>
        <begin position="131"/>
        <end position="153"/>
    </location>
</feature>
<feature type="transmembrane region" description="Helical" evidence="1">
    <location>
        <begin position="38"/>
        <end position="66"/>
    </location>
</feature>
<evidence type="ECO:0000313" key="2">
    <source>
        <dbReference type="EMBL" id="PZN79903.1"/>
    </source>
</evidence>
<comment type="caution">
    <text evidence="2">The sequence shown here is derived from an EMBL/GenBank/DDBJ whole genome shotgun (WGS) entry which is preliminary data.</text>
</comment>
<sequence>MRTYPDLIYNDESKAWKPAQRCLILEANMKERNILIVAFNYAGLFIVGISVGVLDVVIVMLGFHYLNMSWGGSGVYSVNFGSYRYYNENPAWSIAKTPFVLILFGIVVWTVLWIVGEGKYLLKQRQLSQSLMFYIGVAVGVIVALIIGVDAILDGVYAILDHLIPKHAFFHKIIPDDFSYKSN</sequence>
<protein>
    <submittedName>
        <fullName evidence="2">Uncharacterized protein</fullName>
    </submittedName>
</protein>
<dbReference type="Proteomes" id="UP000249396">
    <property type="component" value="Unassembled WGS sequence"/>
</dbReference>
<keyword evidence="1" id="KW-0472">Membrane</keyword>
<dbReference type="EMBL" id="QJPH01000291">
    <property type="protein sequence ID" value="PZN79903.1"/>
    <property type="molecule type" value="Genomic_DNA"/>
</dbReference>
<keyword evidence="1" id="KW-0812">Transmembrane</keyword>
<proteinExistence type="predicted"/>
<accession>A0A2W4R9C3</accession>